<name>A0A5C6CHH0_9BACT</name>
<dbReference type="Pfam" id="PF13439">
    <property type="entry name" value="Glyco_transf_4"/>
    <property type="match status" value="1"/>
</dbReference>
<dbReference type="Proteomes" id="UP000318437">
    <property type="component" value="Unassembled WGS sequence"/>
</dbReference>
<feature type="domain" description="Glycosyl transferase family 1" evidence="1">
    <location>
        <begin position="208"/>
        <end position="374"/>
    </location>
</feature>
<dbReference type="EC" id="2.4.1.284" evidence="3"/>
<sequence length="402" mass="44675">MGEDLVLVPIYTPLRTDEVNVSQSRVFFGGINVYLQQKWSWFRSSPRWFDKLLDHPALLGAISQLSGSVDPSQLGDLTVSMLHGEQGNQRKELEKLVDWLLDEVQPEVVHLSNSMMLGLARMIAERCGPPVVCSLSGEDIFLEKLVEPYYSQARQLLRERSADVDAFVALNNYYADEMSDYLDVPRERVHVIPHGLDLTGHGERVGQQDGKPQLVGYLARICEDKGLHLLIEACEQLAGRPDCPEFDLHAAGYLGKGDRDYLSGIERRVAAGPLAKRFHYHGELNREQKIQLLQSLDVFSTPTVYRESKGLPALEAQANGVPVVLPRHGSFPEMIEATGGGLLFEPLDTADLAEKLFEILSNPSLAADLGQQGKSGITGRHHVSFMAEQTLALYHKLAAERV</sequence>
<dbReference type="InterPro" id="IPR050194">
    <property type="entry name" value="Glycosyltransferase_grp1"/>
</dbReference>
<dbReference type="EMBL" id="SJPS01000006">
    <property type="protein sequence ID" value="TWU23808.1"/>
    <property type="molecule type" value="Genomic_DNA"/>
</dbReference>
<evidence type="ECO:0000313" key="3">
    <source>
        <dbReference type="EMBL" id="TWU23808.1"/>
    </source>
</evidence>
<dbReference type="PANTHER" id="PTHR45947">
    <property type="entry name" value="SULFOQUINOVOSYL TRANSFERASE SQD2"/>
    <property type="match status" value="1"/>
</dbReference>
<evidence type="ECO:0000259" key="2">
    <source>
        <dbReference type="Pfam" id="PF13439"/>
    </source>
</evidence>
<dbReference type="SUPFAM" id="SSF53756">
    <property type="entry name" value="UDP-Glycosyltransferase/glycogen phosphorylase"/>
    <property type="match status" value="1"/>
</dbReference>
<gene>
    <name evidence="3" type="primary">kanF_2</name>
    <name evidence="3" type="ORF">Pla144_39830</name>
</gene>
<dbReference type="InterPro" id="IPR028098">
    <property type="entry name" value="Glyco_trans_4-like_N"/>
</dbReference>
<dbReference type="AlphaFoldDB" id="A0A5C6CHH0"/>
<comment type="caution">
    <text evidence="3">The sequence shown here is derived from an EMBL/GenBank/DDBJ whole genome shotgun (WGS) entry which is preliminary data.</text>
</comment>
<keyword evidence="4" id="KW-1185">Reference proteome</keyword>
<organism evidence="3 4">
    <name type="scientific">Bythopirellula polymerisocia</name>
    <dbReference type="NCBI Taxonomy" id="2528003"/>
    <lineage>
        <taxon>Bacteria</taxon>
        <taxon>Pseudomonadati</taxon>
        <taxon>Planctomycetota</taxon>
        <taxon>Planctomycetia</taxon>
        <taxon>Pirellulales</taxon>
        <taxon>Lacipirellulaceae</taxon>
        <taxon>Bythopirellula</taxon>
    </lineage>
</organism>
<keyword evidence="3" id="KW-0328">Glycosyltransferase</keyword>
<dbReference type="CDD" id="cd03801">
    <property type="entry name" value="GT4_PimA-like"/>
    <property type="match status" value="1"/>
</dbReference>
<dbReference type="Pfam" id="PF00534">
    <property type="entry name" value="Glycos_transf_1"/>
    <property type="match status" value="1"/>
</dbReference>
<feature type="domain" description="Glycosyltransferase subfamily 4-like N-terminal" evidence="2">
    <location>
        <begin position="96"/>
        <end position="198"/>
    </location>
</feature>
<dbReference type="Gene3D" id="3.40.50.2000">
    <property type="entry name" value="Glycogen Phosphorylase B"/>
    <property type="match status" value="2"/>
</dbReference>
<proteinExistence type="predicted"/>
<keyword evidence="3" id="KW-0808">Transferase</keyword>
<dbReference type="GO" id="GO:0102318">
    <property type="term" value="F:2-deoxystreptamine glucosyltransferase activity"/>
    <property type="evidence" value="ECO:0007669"/>
    <property type="project" value="UniProtKB-EC"/>
</dbReference>
<dbReference type="InterPro" id="IPR001296">
    <property type="entry name" value="Glyco_trans_1"/>
</dbReference>
<dbReference type="PANTHER" id="PTHR45947:SF3">
    <property type="entry name" value="SULFOQUINOVOSYL TRANSFERASE SQD2"/>
    <property type="match status" value="1"/>
</dbReference>
<reference evidence="3 4" key="1">
    <citation type="submission" date="2019-02" db="EMBL/GenBank/DDBJ databases">
        <title>Deep-cultivation of Planctomycetes and their phenomic and genomic characterization uncovers novel biology.</title>
        <authorList>
            <person name="Wiegand S."/>
            <person name="Jogler M."/>
            <person name="Boedeker C."/>
            <person name="Pinto D."/>
            <person name="Vollmers J."/>
            <person name="Rivas-Marin E."/>
            <person name="Kohn T."/>
            <person name="Peeters S.H."/>
            <person name="Heuer A."/>
            <person name="Rast P."/>
            <person name="Oberbeckmann S."/>
            <person name="Bunk B."/>
            <person name="Jeske O."/>
            <person name="Meyerdierks A."/>
            <person name="Storesund J.E."/>
            <person name="Kallscheuer N."/>
            <person name="Luecker S."/>
            <person name="Lage O.M."/>
            <person name="Pohl T."/>
            <person name="Merkel B.J."/>
            <person name="Hornburger P."/>
            <person name="Mueller R.-W."/>
            <person name="Bruemmer F."/>
            <person name="Labrenz M."/>
            <person name="Spormann A.M."/>
            <person name="Op Den Camp H."/>
            <person name="Overmann J."/>
            <person name="Amann R."/>
            <person name="Jetten M.S.M."/>
            <person name="Mascher T."/>
            <person name="Medema M.H."/>
            <person name="Devos D.P."/>
            <person name="Kaster A.-K."/>
            <person name="Ovreas L."/>
            <person name="Rohde M."/>
            <person name="Galperin M.Y."/>
            <person name="Jogler C."/>
        </authorList>
    </citation>
    <scope>NUCLEOTIDE SEQUENCE [LARGE SCALE GENOMIC DNA]</scope>
    <source>
        <strain evidence="3 4">Pla144</strain>
    </source>
</reference>
<evidence type="ECO:0000259" key="1">
    <source>
        <dbReference type="Pfam" id="PF00534"/>
    </source>
</evidence>
<evidence type="ECO:0000313" key="4">
    <source>
        <dbReference type="Proteomes" id="UP000318437"/>
    </source>
</evidence>
<protein>
    <submittedName>
        <fullName evidence="3">2-deoxystreptamine glucosyltransferase</fullName>
        <ecNumber evidence="3">2.4.1.284</ecNumber>
    </submittedName>
</protein>
<accession>A0A5C6CHH0</accession>